<keyword evidence="3" id="KW-1185">Reference proteome</keyword>
<accession>A0A183UGM4</accession>
<dbReference type="SUPFAM" id="SSF49309">
    <property type="entry name" value="Transglutaminase, two C-terminal domains"/>
    <property type="match status" value="1"/>
</dbReference>
<reference evidence="4" key="1">
    <citation type="submission" date="2016-06" db="UniProtKB">
        <authorList>
            <consortium name="WormBaseParasite"/>
        </authorList>
    </citation>
    <scope>IDENTIFICATION</scope>
</reference>
<dbReference type="GO" id="GO:0003810">
    <property type="term" value="F:protein-glutamine gamma-glutamyltransferase activity"/>
    <property type="evidence" value="ECO:0007669"/>
    <property type="project" value="InterPro"/>
</dbReference>
<dbReference type="Proteomes" id="UP000050794">
    <property type="component" value="Unassembled WGS sequence"/>
</dbReference>
<dbReference type="PANTHER" id="PTHR11590:SF40">
    <property type="entry name" value="HEMOCYTE PROTEIN-GLUTAMINE GAMMA-GLUTAMYLTRANSFERASE-LIKE PROTEIN"/>
    <property type="match status" value="1"/>
</dbReference>
<dbReference type="InterPro" id="IPR038765">
    <property type="entry name" value="Papain-like_cys_pep_sf"/>
</dbReference>
<evidence type="ECO:0000313" key="2">
    <source>
        <dbReference type="EMBL" id="VDM38965.1"/>
    </source>
</evidence>
<dbReference type="WBParaSite" id="TCNE_0000764401-mRNA-1">
    <property type="protein sequence ID" value="TCNE_0000764401-mRNA-1"/>
    <property type="gene ID" value="TCNE_0000764401"/>
</dbReference>
<sequence>MNIECRRFGFRSSLVEVDAPIYVLFNPWNTEDETFYPAQYELNEYILDPIGILFKMRSKDRWLYGQFENVCLFATVELIQRLVKENVLNTNSLASAADIARALTFGINQYVLEASWQKLAVNDLGPYDVLPSLWTGSTEILMHYLKAGKRVGFGQCWCYGGLLASRKLCFFIFLQERNDFIFIWNFHVWNEVWMRREGLKKSYNGWQVCDATHQQISSESGRYQCGPFPVRALLHGDLRLPYDGPFIYGEVNADVIDRFYRTDPLSHRPIFVSEVKSTESVGIKIVTNNPKMIEFAMDITSNYKEPEGSKAEREQHQRALESIGLRPMKYRRAAKELLETKIDVKFFIGEFRDVEIGKPINGFIEVTNQSDSHRTVVSQVEVGLVCYTGMEVANVYTAHEMLKMERSQGA</sequence>
<dbReference type="Gene3D" id="3.90.260.10">
    <property type="entry name" value="Transglutaminase-like"/>
    <property type="match status" value="2"/>
</dbReference>
<proteinExistence type="predicted"/>
<dbReference type="InterPro" id="IPR036238">
    <property type="entry name" value="Transglutaminase_C_sf"/>
</dbReference>
<dbReference type="Gene3D" id="2.60.40.10">
    <property type="entry name" value="Immunoglobulins"/>
    <property type="match status" value="1"/>
</dbReference>
<dbReference type="SUPFAM" id="SSF54001">
    <property type="entry name" value="Cysteine proteinases"/>
    <property type="match status" value="1"/>
</dbReference>
<evidence type="ECO:0000313" key="3">
    <source>
        <dbReference type="Proteomes" id="UP000050794"/>
    </source>
</evidence>
<feature type="domain" description="Transglutaminase-like" evidence="1">
    <location>
        <begin position="148"/>
        <end position="213"/>
    </location>
</feature>
<name>A0A183UGM4_TOXCA</name>
<dbReference type="PANTHER" id="PTHR11590">
    <property type="entry name" value="PROTEIN-GLUTAMINE GAMMA-GLUTAMYLTRANSFERASE"/>
    <property type="match status" value="1"/>
</dbReference>
<dbReference type="AlphaFoldDB" id="A0A183UGM4"/>
<dbReference type="InterPro" id="IPR013783">
    <property type="entry name" value="Ig-like_fold"/>
</dbReference>
<dbReference type="SMART" id="SM00460">
    <property type="entry name" value="TGc"/>
    <property type="match status" value="1"/>
</dbReference>
<evidence type="ECO:0000259" key="1">
    <source>
        <dbReference type="SMART" id="SM00460"/>
    </source>
</evidence>
<dbReference type="InterPro" id="IPR050779">
    <property type="entry name" value="Transglutaminase"/>
</dbReference>
<evidence type="ECO:0000313" key="4">
    <source>
        <dbReference type="WBParaSite" id="TCNE_0000764401-mRNA-1"/>
    </source>
</evidence>
<organism evidence="3 4">
    <name type="scientific">Toxocara canis</name>
    <name type="common">Canine roundworm</name>
    <dbReference type="NCBI Taxonomy" id="6265"/>
    <lineage>
        <taxon>Eukaryota</taxon>
        <taxon>Metazoa</taxon>
        <taxon>Ecdysozoa</taxon>
        <taxon>Nematoda</taxon>
        <taxon>Chromadorea</taxon>
        <taxon>Rhabditida</taxon>
        <taxon>Spirurina</taxon>
        <taxon>Ascaridomorpha</taxon>
        <taxon>Ascaridoidea</taxon>
        <taxon>Toxocaridae</taxon>
        <taxon>Toxocara</taxon>
    </lineage>
</organism>
<dbReference type="InterPro" id="IPR002931">
    <property type="entry name" value="Transglutaminase-like"/>
</dbReference>
<protein>
    <submittedName>
        <fullName evidence="4">TGc domain-containing protein</fullName>
    </submittedName>
</protein>
<reference evidence="2 3" key="2">
    <citation type="submission" date="2018-11" db="EMBL/GenBank/DDBJ databases">
        <authorList>
            <consortium name="Pathogen Informatics"/>
        </authorList>
    </citation>
    <scope>NUCLEOTIDE SEQUENCE [LARGE SCALE GENOMIC DNA]</scope>
</reference>
<dbReference type="InterPro" id="IPR036985">
    <property type="entry name" value="Transglutaminase-like_sf"/>
</dbReference>
<dbReference type="EMBL" id="UYWY01019726">
    <property type="protein sequence ID" value="VDM38965.1"/>
    <property type="molecule type" value="Genomic_DNA"/>
</dbReference>
<gene>
    <name evidence="2" type="ORF">TCNE_LOCUS7644</name>
</gene>